<evidence type="ECO:0000313" key="9">
    <source>
        <dbReference type="Proteomes" id="UP000265745"/>
    </source>
</evidence>
<dbReference type="Pfam" id="PF00082">
    <property type="entry name" value="Peptidase_S8"/>
    <property type="match status" value="1"/>
</dbReference>
<organism evidence="8 9">
    <name type="scientific">Pseudomonas jilinensis</name>
    <dbReference type="NCBI Taxonomy" id="2078689"/>
    <lineage>
        <taxon>Bacteria</taxon>
        <taxon>Pseudomonadati</taxon>
        <taxon>Pseudomonadota</taxon>
        <taxon>Gammaproteobacteria</taxon>
        <taxon>Pseudomonadales</taxon>
        <taxon>Pseudomonadaceae</taxon>
        <taxon>Pseudomonas</taxon>
    </lineage>
</organism>
<proteinExistence type="inferred from homology"/>
<dbReference type="InterPro" id="IPR000209">
    <property type="entry name" value="Peptidase_S8/S53_dom"/>
</dbReference>
<feature type="domain" description="Peptidase S8/S53" evidence="7">
    <location>
        <begin position="256"/>
        <end position="587"/>
    </location>
</feature>
<evidence type="ECO:0000256" key="6">
    <source>
        <dbReference type="SAM" id="MobiDB-lite"/>
    </source>
</evidence>
<evidence type="ECO:0000313" key="8">
    <source>
        <dbReference type="EMBL" id="RHW22323.1"/>
    </source>
</evidence>
<dbReference type="PRINTS" id="PR00723">
    <property type="entry name" value="SUBTILISIN"/>
</dbReference>
<feature type="region of interest" description="Disordered" evidence="6">
    <location>
        <begin position="1"/>
        <end position="37"/>
    </location>
</feature>
<protein>
    <submittedName>
        <fullName evidence="8">Serine protease</fullName>
    </submittedName>
</protein>
<feature type="active site" description="Charge relay system" evidence="5">
    <location>
        <position position="260"/>
    </location>
</feature>
<dbReference type="PROSITE" id="PS51892">
    <property type="entry name" value="SUBTILASE"/>
    <property type="match status" value="1"/>
</dbReference>
<dbReference type="InterPro" id="IPR050131">
    <property type="entry name" value="Peptidase_S8_subtilisin-like"/>
</dbReference>
<dbReference type="Gene3D" id="3.40.50.200">
    <property type="entry name" value="Peptidase S8/S53 domain"/>
    <property type="match status" value="1"/>
</dbReference>
<dbReference type="PANTHER" id="PTHR43806">
    <property type="entry name" value="PEPTIDASE S8"/>
    <property type="match status" value="1"/>
</dbReference>
<evidence type="ECO:0000256" key="5">
    <source>
        <dbReference type="PROSITE-ProRule" id="PRU01240"/>
    </source>
</evidence>
<dbReference type="InterPro" id="IPR036852">
    <property type="entry name" value="Peptidase_S8/S53_dom_sf"/>
</dbReference>
<feature type="active site" description="Charge relay system" evidence="5">
    <location>
        <position position="292"/>
    </location>
</feature>
<keyword evidence="2 5" id="KW-0645">Protease</keyword>
<dbReference type="Proteomes" id="UP000265745">
    <property type="component" value="Unassembled WGS sequence"/>
</dbReference>
<comment type="caution">
    <text evidence="8">The sequence shown here is derived from an EMBL/GenBank/DDBJ whole genome shotgun (WGS) entry which is preliminary data.</text>
</comment>
<evidence type="ECO:0000259" key="7">
    <source>
        <dbReference type="Pfam" id="PF00082"/>
    </source>
</evidence>
<evidence type="ECO:0000256" key="3">
    <source>
        <dbReference type="ARBA" id="ARBA00022801"/>
    </source>
</evidence>
<sequence>MEETFPHLNIQREAPVNEKRPGGNPRTAPPDDVPSHGRGLLGKLANATREASEDIGGFDERKLFRFTVQKGFNPDDLRKISTEIEVVSQEDETVIIGFATNAAMAQFEARLASMASGGYVTNKEVIYALQSVDGWSPEDRKSWALKQHGFPDDEDFLLDVEIWPLEDRPDARQQAWDKFDSWLSEQRIEKLDQVKKPELTLYRLRCTAAQAESLLHHRDIRSIDLLPSFALERSIVFQDIQQFPEVQAPPAQAPGVVVLDSGIADGHPLLKAAVANTASFLPGEGPHDENGHGTHVAGLALYGDFEKHLRAGAFTPTLRLYSGRILDRSNENTTGFVENHIEEAVRHFVTEHGCKVFNLSFGDSNKPYFGGHLKGLSVTLDTLSRELGVLFVVSSGNHRIGEGSPDGLEWRDQYPEYLLNESWRVIEPAPALNALTVGSLVRHTQTYNSQRYPLDPAEIPIAQAGQPSPFTRNGHSVDGAIKPELVAHGGNWAIHARANYALLDGLTGLGVVSTGLQFADGRPFQVDAGTSMAAPQVAHLAATILHEHPDATANFIRAQLCLNAAIPQASQHLFEKNKALSRVCGYGEVDETALKRSSENAVTLITESRIENKRHHFYEIPVPPDFTSGGKKRLREIAVALAYAPPVRSTRIKYRATRIDFKLVAARDLEHVTTMFNKATKKDDYQSIKELAGATIGQTARSKGTVQADSWKFFQFNSNSALRNKKLFVVVTRNDFPWGESLCDSEESYSLLVSLRDKQNLSAQLYTQIKARLDARVPVRIRV</sequence>
<feature type="active site" description="Charge relay system" evidence="5">
    <location>
        <position position="531"/>
    </location>
</feature>
<dbReference type="GO" id="GO:0004252">
    <property type="term" value="F:serine-type endopeptidase activity"/>
    <property type="evidence" value="ECO:0007669"/>
    <property type="project" value="UniProtKB-UniRule"/>
</dbReference>
<dbReference type="OrthoDB" id="9768989at2"/>
<dbReference type="InterPro" id="IPR034074">
    <property type="entry name" value="Y4bN_pept_dom"/>
</dbReference>
<dbReference type="GO" id="GO:0006508">
    <property type="term" value="P:proteolysis"/>
    <property type="evidence" value="ECO:0007669"/>
    <property type="project" value="UniProtKB-KW"/>
</dbReference>
<dbReference type="InterPro" id="IPR015500">
    <property type="entry name" value="Peptidase_S8_subtilisin-rel"/>
</dbReference>
<evidence type="ECO:0000256" key="4">
    <source>
        <dbReference type="ARBA" id="ARBA00022825"/>
    </source>
</evidence>
<dbReference type="EMBL" id="QJSA01000003">
    <property type="protein sequence ID" value="RHW22323.1"/>
    <property type="molecule type" value="Genomic_DNA"/>
</dbReference>
<evidence type="ECO:0000256" key="1">
    <source>
        <dbReference type="ARBA" id="ARBA00011073"/>
    </source>
</evidence>
<dbReference type="AlphaFoldDB" id="A0A396S6L3"/>
<dbReference type="CDD" id="cd04847">
    <property type="entry name" value="Peptidases_S8_Subtilisin_like_2"/>
    <property type="match status" value="1"/>
</dbReference>
<keyword evidence="4 5" id="KW-0720">Serine protease</keyword>
<gene>
    <name evidence="8" type="ORF">C2846_04700</name>
</gene>
<dbReference type="SUPFAM" id="SSF52743">
    <property type="entry name" value="Subtilisin-like"/>
    <property type="match status" value="1"/>
</dbReference>
<keyword evidence="9" id="KW-1185">Reference proteome</keyword>
<comment type="similarity">
    <text evidence="1 5">Belongs to the peptidase S8 family.</text>
</comment>
<accession>A0A396S6L3</accession>
<dbReference type="RefSeq" id="WP_119700811.1">
    <property type="nucleotide sequence ID" value="NZ_QJSA01000003.1"/>
</dbReference>
<dbReference type="PANTHER" id="PTHR43806:SF11">
    <property type="entry name" value="CEREVISIN-RELATED"/>
    <property type="match status" value="1"/>
</dbReference>
<name>A0A396S6L3_9PSED</name>
<reference evidence="8 9" key="1">
    <citation type="submission" date="2018-06" db="EMBL/GenBank/DDBJ databases">
        <title>Pseudomonas jilinensis sp. nov., isolated from the production water of Jilin Oilfield in China.</title>
        <authorList>
            <person name="Wang J."/>
        </authorList>
    </citation>
    <scope>NUCLEOTIDE SEQUENCE [LARGE SCALE GENOMIC DNA]</scope>
    <source>
        <strain evidence="8 9">JS15-10A1</strain>
    </source>
</reference>
<keyword evidence="3 5" id="KW-0378">Hydrolase</keyword>
<evidence type="ECO:0000256" key="2">
    <source>
        <dbReference type="ARBA" id="ARBA00022670"/>
    </source>
</evidence>